<dbReference type="Gene3D" id="1.10.10.60">
    <property type="entry name" value="Homeodomain-like"/>
    <property type="match status" value="1"/>
</dbReference>
<feature type="domain" description="HTH araC/xylS-type" evidence="4">
    <location>
        <begin position="199"/>
        <end position="304"/>
    </location>
</feature>
<accession>A0A6N3AI79</accession>
<dbReference type="PROSITE" id="PS01124">
    <property type="entry name" value="HTH_ARAC_FAMILY_2"/>
    <property type="match status" value="1"/>
</dbReference>
<dbReference type="SUPFAM" id="SSF46689">
    <property type="entry name" value="Homeodomain-like"/>
    <property type="match status" value="1"/>
</dbReference>
<name>A0A6N3AI79_9BACT</name>
<dbReference type="SMART" id="SM00342">
    <property type="entry name" value="HTH_ARAC"/>
    <property type="match status" value="1"/>
</dbReference>
<organism evidence="5">
    <name type="scientific">Paraprevotella clara</name>
    <dbReference type="NCBI Taxonomy" id="454154"/>
    <lineage>
        <taxon>Bacteria</taxon>
        <taxon>Pseudomonadati</taxon>
        <taxon>Bacteroidota</taxon>
        <taxon>Bacteroidia</taxon>
        <taxon>Bacteroidales</taxon>
        <taxon>Prevotellaceae</taxon>
        <taxon>Paraprevotella</taxon>
    </lineage>
</organism>
<keyword evidence="2" id="KW-0238">DNA-binding</keyword>
<dbReference type="EMBL" id="CACRUT010000008">
    <property type="protein sequence ID" value="VYT91944.1"/>
    <property type="molecule type" value="Genomic_DNA"/>
</dbReference>
<keyword evidence="1" id="KW-0805">Transcription regulation</keyword>
<evidence type="ECO:0000256" key="3">
    <source>
        <dbReference type="ARBA" id="ARBA00023163"/>
    </source>
</evidence>
<dbReference type="Pfam" id="PF12833">
    <property type="entry name" value="HTH_18"/>
    <property type="match status" value="1"/>
</dbReference>
<dbReference type="InterPro" id="IPR018060">
    <property type="entry name" value="HTH_AraC"/>
</dbReference>
<proteinExistence type="predicted"/>
<evidence type="ECO:0000259" key="4">
    <source>
        <dbReference type="PROSITE" id="PS01124"/>
    </source>
</evidence>
<dbReference type="RefSeq" id="WP_302977450.1">
    <property type="nucleotide sequence ID" value="NZ_CACRUT010000008.1"/>
</dbReference>
<evidence type="ECO:0000256" key="1">
    <source>
        <dbReference type="ARBA" id="ARBA00023015"/>
    </source>
</evidence>
<protein>
    <submittedName>
        <fullName evidence="5">HTH-type transcriptional activator Btr</fullName>
    </submittedName>
</protein>
<dbReference type="AlphaFoldDB" id="A0A6N3AI79"/>
<dbReference type="GO" id="GO:0003700">
    <property type="term" value="F:DNA-binding transcription factor activity"/>
    <property type="evidence" value="ECO:0007669"/>
    <property type="project" value="InterPro"/>
</dbReference>
<sequence length="306" mass="35270">MAKTGVKKDNKTLDIKTVCECCHCLGSKTLHPQVSLINLEKPELEEDAVKFEFYAILLIEDCPDGCCCCGRKYYDYSVATMVFLTPGEIFRMSKEDTLPPKGWLLAFHPDLLFRTSLKNHIKNYTFFSYHKEEALHLSRRETSTVTCLLEHIEEELHHPIDAHTGTILSRHIELLLDYCTRFYERQFITRENKNKLLLARLDRMFDEYLDSGRLSAGGLPVLAQCAAALNLSATYFSDLLKFETGKSLEEYFEFRRLDTARRLLSEGMHTPAEVARLLGYPNVQCFSLIFKRVVGVPPGEFRYSRN</sequence>
<dbReference type="PANTHER" id="PTHR43280:SF32">
    <property type="entry name" value="TRANSCRIPTIONAL REGULATORY PROTEIN"/>
    <property type="match status" value="1"/>
</dbReference>
<dbReference type="PANTHER" id="PTHR43280">
    <property type="entry name" value="ARAC-FAMILY TRANSCRIPTIONAL REGULATOR"/>
    <property type="match status" value="1"/>
</dbReference>
<evidence type="ECO:0000256" key="2">
    <source>
        <dbReference type="ARBA" id="ARBA00023125"/>
    </source>
</evidence>
<dbReference type="GO" id="GO:0043565">
    <property type="term" value="F:sequence-specific DNA binding"/>
    <property type="evidence" value="ECO:0007669"/>
    <property type="project" value="InterPro"/>
</dbReference>
<gene>
    <name evidence="5" type="primary">btr_2</name>
    <name evidence="5" type="ORF">PCLFYP37_01473</name>
</gene>
<dbReference type="InterPro" id="IPR009057">
    <property type="entry name" value="Homeodomain-like_sf"/>
</dbReference>
<evidence type="ECO:0000313" key="5">
    <source>
        <dbReference type="EMBL" id="VYT91944.1"/>
    </source>
</evidence>
<keyword evidence="3" id="KW-0804">Transcription</keyword>
<reference evidence="5" key="1">
    <citation type="submission" date="2019-11" db="EMBL/GenBank/DDBJ databases">
        <authorList>
            <person name="Feng L."/>
        </authorList>
    </citation>
    <scope>NUCLEOTIDE SEQUENCE</scope>
    <source>
        <strain evidence="5">PclaraLFYP37</strain>
    </source>
</reference>